<evidence type="ECO:0000313" key="1">
    <source>
        <dbReference type="EMBL" id="MFD0992907.1"/>
    </source>
</evidence>
<reference evidence="2" key="1">
    <citation type="journal article" date="2019" name="Int. J. Syst. Evol. Microbiol.">
        <title>The Global Catalogue of Microorganisms (GCM) 10K type strain sequencing project: providing services to taxonomists for standard genome sequencing and annotation.</title>
        <authorList>
            <consortium name="The Broad Institute Genomics Platform"/>
            <consortium name="The Broad Institute Genome Sequencing Center for Infectious Disease"/>
            <person name="Wu L."/>
            <person name="Ma J."/>
        </authorList>
    </citation>
    <scope>NUCLEOTIDE SEQUENCE [LARGE SCALE GENOMIC DNA]</scope>
    <source>
        <strain evidence="2">CCUG 60527</strain>
    </source>
</reference>
<organism evidence="1 2">
    <name type="scientific">Tenacibaculum geojense</name>
    <dbReference type="NCBI Taxonomy" id="915352"/>
    <lineage>
        <taxon>Bacteria</taxon>
        <taxon>Pseudomonadati</taxon>
        <taxon>Bacteroidota</taxon>
        <taxon>Flavobacteriia</taxon>
        <taxon>Flavobacteriales</taxon>
        <taxon>Flavobacteriaceae</taxon>
        <taxon>Tenacibaculum</taxon>
    </lineage>
</organism>
<comment type="caution">
    <text evidence="1">The sequence shown here is derived from an EMBL/GenBank/DDBJ whole genome shotgun (WGS) entry which is preliminary data.</text>
</comment>
<keyword evidence="2" id="KW-1185">Reference proteome</keyword>
<name>A0ABW3JR38_9FLAO</name>
<dbReference type="EMBL" id="JBHTJR010000041">
    <property type="protein sequence ID" value="MFD0992907.1"/>
    <property type="molecule type" value="Genomic_DNA"/>
</dbReference>
<dbReference type="Proteomes" id="UP001597062">
    <property type="component" value="Unassembled WGS sequence"/>
</dbReference>
<sequence length="625" mass="72696">MLINKIRTLCLGFLFWSPIVVFSQELQNYNGCFSLDTIKGNAHYFFSIDKNDTIKNGSFEFQKLNIKNLLQSNDKSYRFKGNFSNNKTNGLWTFQFNNFENSSVTNINNYQYVTNVNGIQTEFVGDFNDGQLTNTWSLQKKKIKNASLDTITFSSSISFNNNIPQQTFKIKNENFELVGRTLENGLAHDVWELYAIDVIDKVESWEFNNGLLKSVSFFTDDTEKNISIHKNSENLDTIQLHDKYLDLLYFKLNFQKNSSNSNTANLLKENIELYDKLLKVVSKLNNSQNYQSFFKVTVPVFPINNEELNDLNKITENYNKASEIIKNLRQNSKFTIFLLSDNENAKSLNQSVKLIDEDVLKPISQLVKFKSKNILRYISRDNLINKLWLTSNQKSVYKKLNITHQKSDLQTILTLSDTSLKKLDDIKSAFEAEIEEQQTAALEKQIVIKYKEFNNIVKSDTTKTIFKDASLLLKQNIEQKITHFSSIKNIAQKTTYGKELINCFENYNKVAEMTSSTIPQHLEKIKKEYVNSVWNPFTATTMDEVIKKRILSAYENVLLPYFFSSFEQDFNCNDANNWLNIVNATNQRMLTIKDEDTRKIERKLKKETNPKVILDYLNIKETTQE</sequence>
<accession>A0ABW3JR38</accession>
<proteinExistence type="predicted"/>
<protein>
    <submittedName>
        <fullName evidence="1">Uncharacterized protein</fullName>
    </submittedName>
</protein>
<dbReference type="RefSeq" id="WP_386106652.1">
    <property type="nucleotide sequence ID" value="NZ_JBHTJR010000041.1"/>
</dbReference>
<evidence type="ECO:0000313" key="2">
    <source>
        <dbReference type="Proteomes" id="UP001597062"/>
    </source>
</evidence>
<gene>
    <name evidence="1" type="ORF">ACFQ1U_06795</name>
</gene>